<keyword evidence="1" id="KW-0732">Signal</keyword>
<evidence type="ECO:0000256" key="1">
    <source>
        <dbReference type="SAM" id="SignalP"/>
    </source>
</evidence>
<accession>A0ABU1ZXQ5</accession>
<evidence type="ECO:0000313" key="3">
    <source>
        <dbReference type="Proteomes" id="UP001180840"/>
    </source>
</evidence>
<dbReference type="RefSeq" id="WP_290194755.1">
    <property type="nucleotide sequence ID" value="NZ_CP047654.1"/>
</dbReference>
<dbReference type="EMBL" id="JAVDXZ010000001">
    <property type="protein sequence ID" value="MDR7329722.1"/>
    <property type="molecule type" value="Genomic_DNA"/>
</dbReference>
<protein>
    <recommendedName>
        <fullName evidence="4">Oxidoreductase</fullName>
    </recommendedName>
</protein>
<reference evidence="2" key="1">
    <citation type="submission" date="2023-07" db="EMBL/GenBank/DDBJ databases">
        <title>Sequencing the genomes of 1000 actinobacteria strains.</title>
        <authorList>
            <person name="Klenk H.-P."/>
        </authorList>
    </citation>
    <scope>NUCLEOTIDE SEQUENCE</scope>
    <source>
        <strain evidence="2">DSM 107476</strain>
    </source>
</reference>
<organism evidence="2 3">
    <name type="scientific">Corynebacterium guangdongense</name>
    <dbReference type="NCBI Taxonomy" id="1783348"/>
    <lineage>
        <taxon>Bacteria</taxon>
        <taxon>Bacillati</taxon>
        <taxon>Actinomycetota</taxon>
        <taxon>Actinomycetes</taxon>
        <taxon>Mycobacteriales</taxon>
        <taxon>Corynebacteriaceae</taxon>
        <taxon>Corynebacterium</taxon>
    </lineage>
</organism>
<gene>
    <name evidence="2" type="ORF">J2S39_001398</name>
</gene>
<dbReference type="Proteomes" id="UP001180840">
    <property type="component" value="Unassembled WGS sequence"/>
</dbReference>
<evidence type="ECO:0000313" key="2">
    <source>
        <dbReference type="EMBL" id="MDR7329722.1"/>
    </source>
</evidence>
<feature type="signal peptide" evidence="1">
    <location>
        <begin position="1"/>
        <end position="31"/>
    </location>
</feature>
<name>A0ABU1ZXQ5_9CORY</name>
<proteinExistence type="predicted"/>
<evidence type="ECO:0008006" key="4">
    <source>
        <dbReference type="Google" id="ProtNLM"/>
    </source>
</evidence>
<feature type="chain" id="PRO_5046471374" description="Oxidoreductase" evidence="1">
    <location>
        <begin position="32"/>
        <end position="342"/>
    </location>
</feature>
<sequence length="342" mass="35493">MIPTQPASRRRRVAGRTRRPIGLAAATLALAAGLVACSGDDDFSEFNDTLDAAIPLPLDAPRVRVDTLGDVSDGGTVLAFRDVTDGPDAPQEARVTVSDGFNQSVQRADAVDPAAPAGGDVVSLTLPVTAVSSAAEAPEEDERPATRRVDLRLGVAESTDLTLLEDLRSAEGFRLGWRADDSGQISTVELTAPTGASDEGRAYVESALTTLTSLPVVFPAESVGVGATWSVDSRVTGDATLLQTTTYTVTGIEGDLVDLDVEVTQRPSMGAIPIEGVPGAEAAQGQELRVISSETTSTGAITVDLTRPLPVDGRIAYTTRVVYGGEGEAGIVQDTTTGVEFE</sequence>
<comment type="caution">
    <text evidence="2">The sequence shown here is derived from an EMBL/GenBank/DDBJ whole genome shotgun (WGS) entry which is preliminary data.</text>
</comment>
<keyword evidence="3" id="KW-1185">Reference proteome</keyword>